<dbReference type="CDD" id="cd00483">
    <property type="entry name" value="HPPK"/>
    <property type="match status" value="1"/>
</dbReference>
<comment type="pathway">
    <text evidence="2">Cofactor biosynthesis; tetrahydrofolate biosynthesis; 2-amino-4-hydroxy-6-hydroxymethyl-7,8-dihydropteridine diphosphate from 7,8-dihydroneopterin triphosphate: step 4/4.</text>
</comment>
<dbReference type="Proteomes" id="UP000198718">
    <property type="component" value="Unassembled WGS sequence"/>
</dbReference>
<keyword evidence="11" id="KW-1185">Reference proteome</keyword>
<dbReference type="GO" id="GO:0046656">
    <property type="term" value="P:folic acid biosynthetic process"/>
    <property type="evidence" value="ECO:0007669"/>
    <property type="project" value="UniProtKB-KW"/>
</dbReference>
<evidence type="ECO:0000313" key="10">
    <source>
        <dbReference type="EMBL" id="SDK68026.1"/>
    </source>
</evidence>
<keyword evidence="4" id="KW-0808">Transferase</keyword>
<dbReference type="UniPathway" id="UPA00077">
    <property type="reaction ID" value="UER00155"/>
</dbReference>
<keyword evidence="6 10" id="KW-0418">Kinase</keyword>
<dbReference type="EMBL" id="FNFP01000003">
    <property type="protein sequence ID" value="SDK68026.1"/>
    <property type="molecule type" value="Genomic_DNA"/>
</dbReference>
<evidence type="ECO:0000256" key="8">
    <source>
        <dbReference type="ARBA" id="ARBA00022909"/>
    </source>
</evidence>
<dbReference type="InterPro" id="IPR035907">
    <property type="entry name" value="Hppk_sf"/>
</dbReference>
<evidence type="ECO:0000259" key="9">
    <source>
        <dbReference type="PROSITE" id="PS00794"/>
    </source>
</evidence>
<dbReference type="EC" id="2.7.6.3" evidence="3"/>
<dbReference type="NCBIfam" id="TIGR01498">
    <property type="entry name" value="folK"/>
    <property type="match status" value="1"/>
</dbReference>
<dbReference type="InterPro" id="IPR000550">
    <property type="entry name" value="Hppk"/>
</dbReference>
<dbReference type="GO" id="GO:0005524">
    <property type="term" value="F:ATP binding"/>
    <property type="evidence" value="ECO:0007669"/>
    <property type="project" value="UniProtKB-KW"/>
</dbReference>
<name>A0A1G9DVY8_9FIRM</name>
<dbReference type="AlphaFoldDB" id="A0A1G9DVY8"/>
<keyword evidence="8" id="KW-0289">Folate biosynthesis</keyword>
<keyword evidence="7" id="KW-0067">ATP-binding</keyword>
<evidence type="ECO:0000256" key="6">
    <source>
        <dbReference type="ARBA" id="ARBA00022777"/>
    </source>
</evidence>
<comment type="catalytic activity">
    <reaction evidence="1">
        <text>6-hydroxymethyl-7,8-dihydropterin + ATP = (7,8-dihydropterin-6-yl)methyl diphosphate + AMP + H(+)</text>
        <dbReference type="Rhea" id="RHEA:11412"/>
        <dbReference type="ChEBI" id="CHEBI:15378"/>
        <dbReference type="ChEBI" id="CHEBI:30616"/>
        <dbReference type="ChEBI" id="CHEBI:44841"/>
        <dbReference type="ChEBI" id="CHEBI:72950"/>
        <dbReference type="ChEBI" id="CHEBI:456215"/>
        <dbReference type="EC" id="2.7.6.3"/>
    </reaction>
</comment>
<dbReference type="GO" id="GO:0016301">
    <property type="term" value="F:kinase activity"/>
    <property type="evidence" value="ECO:0007669"/>
    <property type="project" value="UniProtKB-KW"/>
</dbReference>
<evidence type="ECO:0000256" key="1">
    <source>
        <dbReference type="ARBA" id="ARBA00000198"/>
    </source>
</evidence>
<sequence>MAKVYLGLGSNIGDKKQHIDQAIEMLKQHKSIIITKVSSYYETDPVGYTEQDTFLNAVVEIYTTLSPHHLLGYCNGIEEILKRKRIIRWGPRTIDVDLLLYEDFIAEDDKLTLPHPRMKERVFVMIPLYEIAPNVEINGMEIEQIIKNLEVQGIRKVHYGG</sequence>
<reference evidence="10 11" key="1">
    <citation type="submission" date="2016-10" db="EMBL/GenBank/DDBJ databases">
        <authorList>
            <person name="de Groot N.N."/>
        </authorList>
    </citation>
    <scope>NUCLEOTIDE SEQUENCE [LARGE SCALE GENOMIC DNA]</scope>
    <source>
        <strain evidence="10 11">DSM 18346</strain>
    </source>
</reference>
<evidence type="ECO:0000256" key="3">
    <source>
        <dbReference type="ARBA" id="ARBA00013253"/>
    </source>
</evidence>
<dbReference type="RefSeq" id="WP_090553329.1">
    <property type="nucleotide sequence ID" value="NZ_FNFP01000003.1"/>
</dbReference>
<dbReference type="PANTHER" id="PTHR43071:SF1">
    <property type="entry name" value="2-AMINO-4-HYDROXY-6-HYDROXYMETHYLDIHYDROPTERIDINE PYROPHOSPHOKINASE"/>
    <property type="match status" value="1"/>
</dbReference>
<dbReference type="Pfam" id="PF01288">
    <property type="entry name" value="HPPK"/>
    <property type="match status" value="1"/>
</dbReference>
<dbReference type="PROSITE" id="PS00794">
    <property type="entry name" value="HPPK"/>
    <property type="match status" value="1"/>
</dbReference>
<evidence type="ECO:0000313" key="11">
    <source>
        <dbReference type="Proteomes" id="UP000198718"/>
    </source>
</evidence>
<keyword evidence="5" id="KW-0547">Nucleotide-binding</keyword>
<gene>
    <name evidence="10" type="ORF">SAMN05660472_01754</name>
</gene>
<protein>
    <recommendedName>
        <fullName evidence="3">2-amino-4-hydroxy-6-hydroxymethyldihydropteridine diphosphokinase</fullName>
        <ecNumber evidence="3">2.7.6.3</ecNumber>
    </recommendedName>
</protein>
<evidence type="ECO:0000256" key="5">
    <source>
        <dbReference type="ARBA" id="ARBA00022741"/>
    </source>
</evidence>
<organism evidence="10 11">
    <name type="scientific">Natronincola ferrireducens</name>
    <dbReference type="NCBI Taxonomy" id="393762"/>
    <lineage>
        <taxon>Bacteria</taxon>
        <taxon>Bacillati</taxon>
        <taxon>Bacillota</taxon>
        <taxon>Clostridia</taxon>
        <taxon>Peptostreptococcales</taxon>
        <taxon>Natronincolaceae</taxon>
        <taxon>Natronincola</taxon>
    </lineage>
</organism>
<dbReference type="GO" id="GO:0046654">
    <property type="term" value="P:tetrahydrofolate biosynthetic process"/>
    <property type="evidence" value="ECO:0007669"/>
    <property type="project" value="UniProtKB-UniPathway"/>
</dbReference>
<dbReference type="SUPFAM" id="SSF55083">
    <property type="entry name" value="6-hydroxymethyl-7,8-dihydropterin pyrophosphokinase, HPPK"/>
    <property type="match status" value="1"/>
</dbReference>
<dbReference type="OrthoDB" id="9808041at2"/>
<dbReference type="STRING" id="393762.SAMN05660472_01754"/>
<dbReference type="PANTHER" id="PTHR43071">
    <property type="entry name" value="2-AMINO-4-HYDROXY-6-HYDROXYMETHYLDIHYDROPTERIDINE PYROPHOSPHOKINASE"/>
    <property type="match status" value="1"/>
</dbReference>
<dbReference type="Gene3D" id="3.30.70.560">
    <property type="entry name" value="7,8-Dihydro-6-hydroxymethylpterin-pyrophosphokinase HPPK"/>
    <property type="match status" value="1"/>
</dbReference>
<evidence type="ECO:0000256" key="7">
    <source>
        <dbReference type="ARBA" id="ARBA00022840"/>
    </source>
</evidence>
<evidence type="ECO:0000256" key="2">
    <source>
        <dbReference type="ARBA" id="ARBA00005051"/>
    </source>
</evidence>
<proteinExistence type="predicted"/>
<accession>A0A1G9DVY8</accession>
<evidence type="ECO:0000256" key="4">
    <source>
        <dbReference type="ARBA" id="ARBA00022679"/>
    </source>
</evidence>
<dbReference type="GO" id="GO:0003848">
    <property type="term" value="F:2-amino-4-hydroxy-6-hydroxymethyldihydropteridine diphosphokinase activity"/>
    <property type="evidence" value="ECO:0007669"/>
    <property type="project" value="UniProtKB-EC"/>
</dbReference>
<feature type="domain" description="7,8-dihydro-6-hydroxymethylpterin-pyrophosphokinase" evidence="9">
    <location>
        <begin position="88"/>
        <end position="99"/>
    </location>
</feature>